<reference evidence="1" key="1">
    <citation type="submission" date="2020-07" db="EMBL/GenBank/DDBJ databases">
        <title>Multicomponent nature underlies the extraordinary mechanical properties of spider dragline silk.</title>
        <authorList>
            <person name="Kono N."/>
            <person name="Nakamura H."/>
            <person name="Mori M."/>
            <person name="Yoshida Y."/>
            <person name="Ohtoshi R."/>
            <person name="Malay A.D."/>
            <person name="Moran D.A.P."/>
            <person name="Tomita M."/>
            <person name="Numata K."/>
            <person name="Arakawa K."/>
        </authorList>
    </citation>
    <scope>NUCLEOTIDE SEQUENCE</scope>
</reference>
<dbReference type="AlphaFoldDB" id="A0A8X6HQT6"/>
<accession>A0A8X6HQT6</accession>
<sequence>MEVMGVTIGQTAWDYDDTVDNARILKAEKPAEGNCKEVRTLRRALKATANDNFEETEGLLYAPSIAD</sequence>
<evidence type="ECO:0000313" key="1">
    <source>
        <dbReference type="EMBL" id="GFR27858.1"/>
    </source>
</evidence>
<proteinExistence type="predicted"/>
<name>A0A8X6HQT6_TRICU</name>
<dbReference type="EMBL" id="BMAO01028863">
    <property type="protein sequence ID" value="GFR27858.1"/>
    <property type="molecule type" value="Genomic_DNA"/>
</dbReference>
<dbReference type="OrthoDB" id="7694786at2759"/>
<evidence type="ECO:0000313" key="2">
    <source>
        <dbReference type="Proteomes" id="UP000887116"/>
    </source>
</evidence>
<gene>
    <name evidence="1" type="ORF">TNCT_180331</name>
</gene>
<protein>
    <submittedName>
        <fullName evidence="1">Uncharacterized protein</fullName>
    </submittedName>
</protein>
<keyword evidence="2" id="KW-1185">Reference proteome</keyword>
<comment type="caution">
    <text evidence="1">The sequence shown here is derived from an EMBL/GenBank/DDBJ whole genome shotgun (WGS) entry which is preliminary data.</text>
</comment>
<dbReference type="Proteomes" id="UP000887116">
    <property type="component" value="Unassembled WGS sequence"/>
</dbReference>
<organism evidence="1 2">
    <name type="scientific">Trichonephila clavata</name>
    <name type="common">Joro spider</name>
    <name type="synonym">Nephila clavata</name>
    <dbReference type="NCBI Taxonomy" id="2740835"/>
    <lineage>
        <taxon>Eukaryota</taxon>
        <taxon>Metazoa</taxon>
        <taxon>Ecdysozoa</taxon>
        <taxon>Arthropoda</taxon>
        <taxon>Chelicerata</taxon>
        <taxon>Arachnida</taxon>
        <taxon>Araneae</taxon>
        <taxon>Araneomorphae</taxon>
        <taxon>Entelegynae</taxon>
        <taxon>Araneoidea</taxon>
        <taxon>Nephilidae</taxon>
        <taxon>Trichonephila</taxon>
    </lineage>
</organism>